<sequence>PALFSTIVVALVMAGVGAALLERFGWAVDLQAPELEVRVQLNQEELLVSLTALVQPLGARGCYLAHPGLHPAIAWVLARCLNIEEQDTVLDPMCGRGVLLCEAALNWPHAGAFIGCDLDPDQLRLAAENVANLARGSTSSAHALQLLRADAAKLGGLPLAKGSVDKVLTDLPFGKQFGSLDTNRSLYPAVLAELARVLRTGGLAAVLTSQSNRATMREALAGQAGRPSSWKVEHLRSFRLFVKMDACIYLLRRVEVEGGLDGGERGGKTKMGGLSGPFGWEDGSSWHEQWAKHRPALVPFGSASKERLEPMKSSCADLCSVSFLPWVVGCFRCREQIKWECAECRCC</sequence>
<keyword evidence="5" id="KW-1185">Reference proteome</keyword>
<gene>
    <name evidence="4" type="ORF">CCMP2556_LOCUS39443</name>
</gene>
<dbReference type="PROSITE" id="PS51165">
    <property type="entry name" value="THUMP"/>
    <property type="match status" value="1"/>
</dbReference>
<keyword evidence="2" id="KW-0694">RNA-binding</keyword>
<dbReference type="Pfam" id="PF01170">
    <property type="entry name" value="UPF0020"/>
    <property type="match status" value="1"/>
</dbReference>
<proteinExistence type="predicted"/>
<evidence type="ECO:0000259" key="3">
    <source>
        <dbReference type="PROSITE" id="PS51165"/>
    </source>
</evidence>
<dbReference type="EMBL" id="CAXAMN010023721">
    <property type="protein sequence ID" value="CAK9080300.1"/>
    <property type="molecule type" value="Genomic_DNA"/>
</dbReference>
<name>A0ABP0PZY8_9DINO</name>
<dbReference type="Gene3D" id="3.40.50.150">
    <property type="entry name" value="Vaccinia Virus protein VP39"/>
    <property type="match status" value="1"/>
</dbReference>
<feature type="domain" description="THUMP" evidence="3">
    <location>
        <begin position="1"/>
        <end position="52"/>
    </location>
</feature>
<evidence type="ECO:0000313" key="4">
    <source>
        <dbReference type="EMBL" id="CAK9080300.1"/>
    </source>
</evidence>
<dbReference type="InterPro" id="IPR029063">
    <property type="entry name" value="SAM-dependent_MTases_sf"/>
</dbReference>
<dbReference type="Proteomes" id="UP001642484">
    <property type="component" value="Unassembled WGS sequence"/>
</dbReference>
<dbReference type="CDD" id="cd02440">
    <property type="entry name" value="AdoMet_MTases"/>
    <property type="match status" value="1"/>
</dbReference>
<dbReference type="PANTHER" id="PTHR14911">
    <property type="entry name" value="THUMP DOMAIN-CONTAINING"/>
    <property type="match status" value="1"/>
</dbReference>
<dbReference type="SUPFAM" id="SSF53335">
    <property type="entry name" value="S-adenosyl-L-methionine-dependent methyltransferases"/>
    <property type="match status" value="1"/>
</dbReference>
<evidence type="ECO:0000256" key="1">
    <source>
        <dbReference type="ARBA" id="ARBA00022603"/>
    </source>
</evidence>
<evidence type="ECO:0000313" key="5">
    <source>
        <dbReference type="Proteomes" id="UP001642484"/>
    </source>
</evidence>
<dbReference type="InterPro" id="IPR000241">
    <property type="entry name" value="RlmKL-like_Mtase"/>
</dbReference>
<accession>A0ABP0PZY8</accession>
<reference evidence="4 5" key="1">
    <citation type="submission" date="2024-02" db="EMBL/GenBank/DDBJ databases">
        <authorList>
            <person name="Chen Y."/>
            <person name="Shah S."/>
            <person name="Dougan E. K."/>
            <person name="Thang M."/>
            <person name="Chan C."/>
        </authorList>
    </citation>
    <scope>NUCLEOTIDE SEQUENCE [LARGE SCALE GENOMIC DNA]</scope>
</reference>
<keyword evidence="1" id="KW-0489">Methyltransferase</keyword>
<organism evidence="4 5">
    <name type="scientific">Durusdinium trenchii</name>
    <dbReference type="NCBI Taxonomy" id="1381693"/>
    <lineage>
        <taxon>Eukaryota</taxon>
        <taxon>Sar</taxon>
        <taxon>Alveolata</taxon>
        <taxon>Dinophyceae</taxon>
        <taxon>Suessiales</taxon>
        <taxon>Symbiodiniaceae</taxon>
        <taxon>Durusdinium</taxon>
    </lineage>
</organism>
<dbReference type="Gene3D" id="3.30.2130.30">
    <property type="match status" value="1"/>
</dbReference>
<evidence type="ECO:0000256" key="2">
    <source>
        <dbReference type="PROSITE-ProRule" id="PRU00529"/>
    </source>
</evidence>
<keyword evidence="1" id="KW-0808">Transferase</keyword>
<dbReference type="PANTHER" id="PTHR14911:SF1">
    <property type="entry name" value="THUMP DOMAIN-CONTAINING PROTEIN 2"/>
    <property type="match status" value="1"/>
</dbReference>
<protein>
    <recommendedName>
        <fullName evidence="3">THUMP domain-containing protein</fullName>
    </recommendedName>
</protein>
<dbReference type="InterPro" id="IPR004114">
    <property type="entry name" value="THUMP_dom"/>
</dbReference>
<comment type="caution">
    <text evidence="4">The sequence shown here is derived from an EMBL/GenBank/DDBJ whole genome shotgun (WGS) entry which is preliminary data.</text>
</comment>
<feature type="non-terminal residue" evidence="4">
    <location>
        <position position="1"/>
    </location>
</feature>